<dbReference type="GO" id="GO:0016020">
    <property type="term" value="C:membrane"/>
    <property type="evidence" value="ECO:0007669"/>
    <property type="project" value="UniProtKB-SubCell"/>
</dbReference>
<evidence type="ECO:0000256" key="5">
    <source>
        <dbReference type="ARBA" id="ARBA00022989"/>
    </source>
</evidence>
<dbReference type="STRING" id="671065.MetMK1DRAFT_00008750"/>
<dbReference type="AlphaFoldDB" id="H2C2A2"/>
<evidence type="ECO:0000313" key="12">
    <source>
        <dbReference type="EMBL" id="EHP70373.1"/>
    </source>
</evidence>
<comment type="similarity">
    <text evidence="2">Belongs to the VKOR family.</text>
</comment>
<dbReference type="OrthoDB" id="29240at2157"/>
<evidence type="ECO:0000256" key="3">
    <source>
        <dbReference type="ARBA" id="ARBA00022692"/>
    </source>
</evidence>
<evidence type="ECO:0000256" key="9">
    <source>
        <dbReference type="ARBA" id="ARBA00023284"/>
    </source>
</evidence>
<dbReference type="HOGENOM" id="CLU_1901974_0_0_2"/>
<evidence type="ECO:0000259" key="11">
    <source>
        <dbReference type="SMART" id="SM00756"/>
    </source>
</evidence>
<keyword evidence="5 10" id="KW-1133">Transmembrane helix</keyword>
<organism evidence="12 13">
    <name type="scientific">Metallosphaera yellowstonensis MK1</name>
    <dbReference type="NCBI Taxonomy" id="671065"/>
    <lineage>
        <taxon>Archaea</taxon>
        <taxon>Thermoproteota</taxon>
        <taxon>Thermoprotei</taxon>
        <taxon>Sulfolobales</taxon>
        <taxon>Sulfolobaceae</taxon>
        <taxon>Metallosphaera</taxon>
    </lineage>
</organism>
<dbReference type="SMART" id="SM00756">
    <property type="entry name" value="VKc"/>
    <property type="match status" value="1"/>
</dbReference>
<reference evidence="12 13" key="1">
    <citation type="submission" date="2012-01" db="EMBL/GenBank/DDBJ databases">
        <title>Improved High-Quality Draft sequence of Metallosphaera yellowstonensis MK1.</title>
        <authorList>
            <consortium name="US DOE Joint Genome Institute"/>
            <person name="Lucas S."/>
            <person name="Han J."/>
            <person name="Cheng J.-F."/>
            <person name="Goodwin L."/>
            <person name="Pitluck S."/>
            <person name="Peters L."/>
            <person name="Teshima H."/>
            <person name="Detter J.C."/>
            <person name="Han C."/>
            <person name="Tapia R."/>
            <person name="Land M."/>
            <person name="Hauser L."/>
            <person name="Kyrpides N."/>
            <person name="Kozubal M."/>
            <person name="Macur R.E."/>
            <person name="Jay Z."/>
            <person name="Inskeep W."/>
            <person name="Woyke T."/>
        </authorList>
    </citation>
    <scope>NUCLEOTIDE SEQUENCE [LARGE SCALE GENOMIC DNA]</scope>
    <source>
        <strain evidence="12 13">MK1</strain>
    </source>
</reference>
<keyword evidence="4" id="KW-0874">Quinone</keyword>
<evidence type="ECO:0000256" key="10">
    <source>
        <dbReference type="SAM" id="Phobius"/>
    </source>
</evidence>
<dbReference type="InterPro" id="IPR038354">
    <property type="entry name" value="VKOR_sf"/>
</dbReference>
<feature type="transmembrane region" description="Helical" evidence="10">
    <location>
        <begin position="81"/>
        <end position="97"/>
    </location>
</feature>
<comment type="subcellular location">
    <subcellularLocation>
        <location evidence="1">Membrane</location>
        <topology evidence="1">Multi-pass membrane protein</topology>
    </subcellularLocation>
</comment>
<dbReference type="InterPro" id="IPR012932">
    <property type="entry name" value="VKOR"/>
</dbReference>
<protein>
    <submittedName>
        <fullName evidence="12">Putative membrane protein</fullName>
    </submittedName>
</protein>
<proteinExistence type="inferred from homology"/>
<keyword evidence="6" id="KW-0560">Oxidoreductase</keyword>
<feature type="transmembrane region" description="Helical" evidence="10">
    <location>
        <begin position="53"/>
        <end position="74"/>
    </location>
</feature>
<keyword evidence="7 10" id="KW-0472">Membrane</keyword>
<dbReference type="Pfam" id="PF07884">
    <property type="entry name" value="VKOR"/>
    <property type="match status" value="1"/>
</dbReference>
<evidence type="ECO:0000256" key="4">
    <source>
        <dbReference type="ARBA" id="ARBA00022719"/>
    </source>
</evidence>
<evidence type="ECO:0000256" key="1">
    <source>
        <dbReference type="ARBA" id="ARBA00004141"/>
    </source>
</evidence>
<feature type="transmembrane region" description="Helical" evidence="10">
    <location>
        <begin position="103"/>
        <end position="125"/>
    </location>
</feature>
<dbReference type="Gene3D" id="1.20.1440.130">
    <property type="entry name" value="VKOR domain"/>
    <property type="match status" value="1"/>
</dbReference>
<gene>
    <name evidence="12" type="ORF">MetMK1DRAFT_00008750</name>
</gene>
<evidence type="ECO:0000256" key="8">
    <source>
        <dbReference type="ARBA" id="ARBA00023157"/>
    </source>
</evidence>
<feature type="domain" description="Vitamin K epoxide reductase" evidence="11">
    <location>
        <begin position="1"/>
        <end position="128"/>
    </location>
</feature>
<dbReference type="GO" id="GO:0048038">
    <property type="term" value="F:quinone binding"/>
    <property type="evidence" value="ECO:0007669"/>
    <property type="project" value="UniProtKB-KW"/>
</dbReference>
<keyword evidence="3 10" id="KW-0812">Transmembrane</keyword>
<sequence length="133" mass="14722">MGKAKVLGILMSLVGLLDSLYLLVVEVQGRPPSFCDVSKVVNCGRVEFSPFSHLFGVPDPVLGIGFFLTSLVLWYLDRVSYIPYLWVLGVTFVGYFVFTEWLVGSICVYCTLAHVMCVAQIIPIMGRGLAKRP</sequence>
<evidence type="ECO:0000313" key="13">
    <source>
        <dbReference type="Proteomes" id="UP000003980"/>
    </source>
</evidence>
<evidence type="ECO:0000256" key="2">
    <source>
        <dbReference type="ARBA" id="ARBA00006214"/>
    </source>
</evidence>
<dbReference type="CDD" id="cd12918">
    <property type="entry name" value="VKOR_arc"/>
    <property type="match status" value="1"/>
</dbReference>
<dbReference type="EMBL" id="JH597761">
    <property type="protein sequence ID" value="EHP70373.1"/>
    <property type="molecule type" value="Genomic_DNA"/>
</dbReference>
<dbReference type="eggNOG" id="arCOG03749">
    <property type="taxonomic scope" value="Archaea"/>
</dbReference>
<evidence type="ECO:0000256" key="6">
    <source>
        <dbReference type="ARBA" id="ARBA00023002"/>
    </source>
</evidence>
<keyword evidence="8" id="KW-1015">Disulfide bond</keyword>
<evidence type="ECO:0000256" key="7">
    <source>
        <dbReference type="ARBA" id="ARBA00023136"/>
    </source>
</evidence>
<dbReference type="Proteomes" id="UP000003980">
    <property type="component" value="Unassembled WGS sequence"/>
</dbReference>
<name>H2C2A2_9CREN</name>
<accession>H2C2A2</accession>
<dbReference type="RefSeq" id="WP_009071061.1">
    <property type="nucleotide sequence ID" value="NZ_JH597761.1"/>
</dbReference>
<keyword evidence="13" id="KW-1185">Reference proteome</keyword>
<dbReference type="GO" id="GO:0016491">
    <property type="term" value="F:oxidoreductase activity"/>
    <property type="evidence" value="ECO:0007669"/>
    <property type="project" value="UniProtKB-KW"/>
</dbReference>
<keyword evidence="9" id="KW-0676">Redox-active center</keyword>